<dbReference type="Proteomes" id="UP000317178">
    <property type="component" value="Chromosome"/>
</dbReference>
<sequence>MRTPINVTIKLESYIAKPFWPETSDVIDIEKKSGLNRCRTESTRETALKSYLKKEHMTLEDYQELKIKAKREWHRLDNDNNESPIVIPRHHLAGCLVETVSTTPAAVRGKFKTNSFRHHVRITDFLTEKTKADGVFDRYVKLETSNQRNRQRDSFIENVVATGTIQILDQVNEESLKHLFAHALSETGIGSSRKMGYGRGEILSWN</sequence>
<evidence type="ECO:0008006" key="3">
    <source>
        <dbReference type="Google" id="ProtNLM"/>
    </source>
</evidence>
<evidence type="ECO:0000313" key="1">
    <source>
        <dbReference type="EMBL" id="QDU81572.1"/>
    </source>
</evidence>
<dbReference type="AlphaFoldDB" id="A0A518CQR5"/>
<reference evidence="1 2" key="1">
    <citation type="submission" date="2019-02" db="EMBL/GenBank/DDBJ databases">
        <title>Deep-cultivation of Planctomycetes and their phenomic and genomic characterization uncovers novel biology.</title>
        <authorList>
            <person name="Wiegand S."/>
            <person name="Jogler M."/>
            <person name="Boedeker C."/>
            <person name="Pinto D."/>
            <person name="Vollmers J."/>
            <person name="Rivas-Marin E."/>
            <person name="Kohn T."/>
            <person name="Peeters S.H."/>
            <person name="Heuer A."/>
            <person name="Rast P."/>
            <person name="Oberbeckmann S."/>
            <person name="Bunk B."/>
            <person name="Jeske O."/>
            <person name="Meyerdierks A."/>
            <person name="Storesund J.E."/>
            <person name="Kallscheuer N."/>
            <person name="Luecker S."/>
            <person name="Lage O.M."/>
            <person name="Pohl T."/>
            <person name="Merkel B.J."/>
            <person name="Hornburger P."/>
            <person name="Mueller R.-W."/>
            <person name="Bruemmer F."/>
            <person name="Labrenz M."/>
            <person name="Spormann A.M."/>
            <person name="Op den Camp H."/>
            <person name="Overmann J."/>
            <person name="Amann R."/>
            <person name="Jetten M.S.M."/>
            <person name="Mascher T."/>
            <person name="Medema M.H."/>
            <person name="Devos D.P."/>
            <person name="Kaster A.-K."/>
            <person name="Ovreas L."/>
            <person name="Rohde M."/>
            <person name="Galperin M.Y."/>
            <person name="Jogler C."/>
        </authorList>
    </citation>
    <scope>NUCLEOTIDE SEQUENCE [LARGE SCALE GENOMIC DNA]</scope>
    <source>
        <strain evidence="1 2">Pla110</strain>
    </source>
</reference>
<dbReference type="EMBL" id="CP036281">
    <property type="protein sequence ID" value="QDU81572.1"/>
    <property type="molecule type" value="Genomic_DNA"/>
</dbReference>
<accession>A0A518CQR5</accession>
<name>A0A518CQR5_9PLAN</name>
<organism evidence="1 2">
    <name type="scientific">Polystyrenella longa</name>
    <dbReference type="NCBI Taxonomy" id="2528007"/>
    <lineage>
        <taxon>Bacteria</taxon>
        <taxon>Pseudomonadati</taxon>
        <taxon>Planctomycetota</taxon>
        <taxon>Planctomycetia</taxon>
        <taxon>Planctomycetales</taxon>
        <taxon>Planctomycetaceae</taxon>
        <taxon>Polystyrenella</taxon>
    </lineage>
</organism>
<keyword evidence="2" id="KW-1185">Reference proteome</keyword>
<dbReference type="KEGG" id="plon:Pla110_33140"/>
<evidence type="ECO:0000313" key="2">
    <source>
        <dbReference type="Proteomes" id="UP000317178"/>
    </source>
</evidence>
<gene>
    <name evidence="1" type="ORF">Pla110_33140</name>
</gene>
<dbReference type="RefSeq" id="WP_144997030.1">
    <property type="nucleotide sequence ID" value="NZ_CP036281.1"/>
</dbReference>
<protein>
    <recommendedName>
        <fullName evidence="3">RAMP superfamily protein</fullName>
    </recommendedName>
</protein>
<proteinExistence type="predicted"/>